<organism evidence="3">
    <name type="scientific">Schistocephalus solidus</name>
    <name type="common">Tapeworm</name>
    <dbReference type="NCBI Taxonomy" id="70667"/>
    <lineage>
        <taxon>Eukaryota</taxon>
        <taxon>Metazoa</taxon>
        <taxon>Spiralia</taxon>
        <taxon>Lophotrochozoa</taxon>
        <taxon>Platyhelminthes</taxon>
        <taxon>Cestoda</taxon>
        <taxon>Eucestoda</taxon>
        <taxon>Diphyllobothriidea</taxon>
        <taxon>Diphyllobothriidae</taxon>
        <taxon>Schistocephalus</taxon>
    </lineage>
</organism>
<reference evidence="3" key="1">
    <citation type="submission" date="2016-06" db="UniProtKB">
        <authorList>
            <consortium name="WormBaseParasite"/>
        </authorList>
    </citation>
    <scope>IDENTIFICATION</scope>
</reference>
<evidence type="ECO:0000313" key="1">
    <source>
        <dbReference type="EMBL" id="VDL97817.1"/>
    </source>
</evidence>
<dbReference type="WBParaSite" id="SSLN_0001186701-mRNA-1">
    <property type="protein sequence ID" value="SSLN_0001186701-mRNA-1"/>
    <property type="gene ID" value="SSLN_0001186701"/>
</dbReference>
<proteinExistence type="predicted"/>
<reference evidence="1 2" key="2">
    <citation type="submission" date="2018-11" db="EMBL/GenBank/DDBJ databases">
        <authorList>
            <consortium name="Pathogen Informatics"/>
        </authorList>
    </citation>
    <scope>NUCLEOTIDE SEQUENCE [LARGE SCALE GENOMIC DNA]</scope>
    <source>
        <strain evidence="1 2">NST_G2</strain>
    </source>
</reference>
<accession>A0A183T4N1</accession>
<protein>
    <submittedName>
        <fullName evidence="1 3">Uncharacterized protein</fullName>
    </submittedName>
</protein>
<name>A0A183T4N1_SCHSO</name>
<dbReference type="EMBL" id="UYSU01036521">
    <property type="protein sequence ID" value="VDL97817.1"/>
    <property type="molecule type" value="Genomic_DNA"/>
</dbReference>
<dbReference type="AlphaFoldDB" id="A0A183T4N1"/>
<keyword evidence="2" id="KW-1185">Reference proteome</keyword>
<evidence type="ECO:0000313" key="2">
    <source>
        <dbReference type="Proteomes" id="UP000275846"/>
    </source>
</evidence>
<gene>
    <name evidence="1" type="ORF">SSLN_LOCUS11432</name>
</gene>
<evidence type="ECO:0000313" key="3">
    <source>
        <dbReference type="WBParaSite" id="SSLN_0001186701-mRNA-1"/>
    </source>
</evidence>
<sequence>MGLVGHMRIHYTGIHRNVDNTDTPRTPSNPVILTTIATHTTTNHNPQPLPISPAHTASAISPHASAWSVRCESITQRLAKQGLGLRNTVVAPASTALTAPPAFTHHMSQLDHMRLHDNLR</sequence>
<dbReference type="Proteomes" id="UP000275846">
    <property type="component" value="Unassembled WGS sequence"/>
</dbReference>